<organism evidence="1 2">
    <name type="scientific">Aureimonas pseudogalii</name>
    <dbReference type="NCBI Taxonomy" id="1744844"/>
    <lineage>
        <taxon>Bacteria</taxon>
        <taxon>Pseudomonadati</taxon>
        <taxon>Pseudomonadota</taxon>
        <taxon>Alphaproteobacteria</taxon>
        <taxon>Hyphomicrobiales</taxon>
        <taxon>Aurantimonadaceae</taxon>
        <taxon>Aureimonas</taxon>
    </lineage>
</organism>
<protein>
    <recommendedName>
        <fullName evidence="3">Transposase</fullName>
    </recommendedName>
</protein>
<dbReference type="AlphaFoldDB" id="A0A7W6H7K0"/>
<reference evidence="1 2" key="1">
    <citation type="submission" date="2020-08" db="EMBL/GenBank/DDBJ databases">
        <title>Genomic Encyclopedia of Type Strains, Phase IV (KMG-IV): sequencing the most valuable type-strain genomes for metagenomic binning, comparative biology and taxonomic classification.</title>
        <authorList>
            <person name="Goeker M."/>
        </authorList>
    </citation>
    <scope>NUCLEOTIDE SEQUENCE [LARGE SCALE GENOMIC DNA]</scope>
    <source>
        <strain evidence="1 2">DSM 102238</strain>
    </source>
</reference>
<dbReference type="GO" id="GO:0003676">
    <property type="term" value="F:nucleic acid binding"/>
    <property type="evidence" value="ECO:0007669"/>
    <property type="project" value="InterPro"/>
</dbReference>
<name>A0A7W6H7K0_9HYPH</name>
<evidence type="ECO:0000313" key="2">
    <source>
        <dbReference type="Proteomes" id="UP000542776"/>
    </source>
</evidence>
<evidence type="ECO:0000313" key="1">
    <source>
        <dbReference type="EMBL" id="MBB3999908.1"/>
    </source>
</evidence>
<accession>A0A7W6H7K0</accession>
<sequence length="115" mass="13098">MIRDRKDITLDEMVERRATERDLHLSRSALSAWLRRQGWTFGPPSRRRGRALCFLPPDSPDFNPIENAFAKLKALLRARAERTVDALWRAVGDIVPVFTPAECTNCFHAAGYDAT</sequence>
<dbReference type="EMBL" id="JACIEK010000013">
    <property type="protein sequence ID" value="MBB3999908.1"/>
    <property type="molecule type" value="Genomic_DNA"/>
</dbReference>
<evidence type="ECO:0008006" key="3">
    <source>
        <dbReference type="Google" id="ProtNLM"/>
    </source>
</evidence>
<dbReference type="Proteomes" id="UP000542776">
    <property type="component" value="Unassembled WGS sequence"/>
</dbReference>
<comment type="caution">
    <text evidence="1">The sequence shown here is derived from an EMBL/GenBank/DDBJ whole genome shotgun (WGS) entry which is preliminary data.</text>
</comment>
<dbReference type="InterPro" id="IPR036397">
    <property type="entry name" value="RNaseH_sf"/>
</dbReference>
<keyword evidence="2" id="KW-1185">Reference proteome</keyword>
<dbReference type="Gene3D" id="3.30.420.10">
    <property type="entry name" value="Ribonuclease H-like superfamily/Ribonuclease H"/>
    <property type="match status" value="1"/>
</dbReference>
<gene>
    <name evidence="1" type="ORF">GGR04_003780</name>
</gene>
<proteinExistence type="predicted"/>